<feature type="compositionally biased region" description="Polar residues" evidence="11">
    <location>
        <begin position="1483"/>
        <end position="1494"/>
    </location>
</feature>
<dbReference type="PANTHER" id="PTHR12656">
    <property type="entry name" value="BRG-1 ASSOCIATED FACTOR 250 BAF250"/>
    <property type="match status" value="1"/>
</dbReference>
<feature type="compositionally biased region" description="Low complexity" evidence="11">
    <location>
        <begin position="517"/>
        <end position="529"/>
    </location>
</feature>
<dbReference type="Gene3D" id="1.10.150.60">
    <property type="entry name" value="ARID DNA-binding domain"/>
    <property type="match status" value="1"/>
</dbReference>
<accession>A0A671R9A7</accession>
<dbReference type="GO" id="GO:0003677">
    <property type="term" value="F:DNA binding"/>
    <property type="evidence" value="ECO:0007669"/>
    <property type="project" value="UniProtKB-KW"/>
</dbReference>
<feature type="compositionally biased region" description="Polar residues" evidence="11">
    <location>
        <begin position="1123"/>
        <end position="1135"/>
    </location>
</feature>
<feature type="compositionally biased region" description="Polar residues" evidence="11">
    <location>
        <begin position="193"/>
        <end position="231"/>
    </location>
</feature>
<evidence type="ECO:0000256" key="7">
    <source>
        <dbReference type="ARBA" id="ARBA00023015"/>
    </source>
</evidence>
<proteinExistence type="predicted"/>
<dbReference type="InterPro" id="IPR036431">
    <property type="entry name" value="ARID_dom_sf"/>
</dbReference>
<dbReference type="CDD" id="cd16876">
    <property type="entry name" value="ARID_ARID1A"/>
    <property type="match status" value="1"/>
</dbReference>
<keyword evidence="9" id="KW-0804">Transcription</keyword>
<feature type="compositionally biased region" description="Pro residues" evidence="11">
    <location>
        <begin position="903"/>
        <end position="918"/>
    </location>
</feature>
<feature type="compositionally biased region" description="Low complexity" evidence="11">
    <location>
        <begin position="1164"/>
        <end position="1191"/>
    </location>
</feature>
<dbReference type="GO" id="GO:0006357">
    <property type="term" value="P:regulation of transcription by RNA polymerase II"/>
    <property type="evidence" value="ECO:0007669"/>
    <property type="project" value="TreeGrafter"/>
</dbReference>
<feature type="compositionally biased region" description="Polar residues" evidence="11">
    <location>
        <begin position="1082"/>
        <end position="1099"/>
    </location>
</feature>
<feature type="compositionally biased region" description="Basic and acidic residues" evidence="11">
    <location>
        <begin position="15"/>
        <end position="24"/>
    </location>
</feature>
<dbReference type="SUPFAM" id="SSF48371">
    <property type="entry name" value="ARM repeat"/>
    <property type="match status" value="1"/>
</dbReference>
<dbReference type="GO" id="GO:0045893">
    <property type="term" value="P:positive regulation of DNA-templated transcription"/>
    <property type="evidence" value="ECO:0007669"/>
    <property type="project" value="TreeGrafter"/>
</dbReference>
<feature type="compositionally biased region" description="Polar residues" evidence="11">
    <location>
        <begin position="1055"/>
        <end position="1072"/>
    </location>
</feature>
<dbReference type="Pfam" id="PF12031">
    <property type="entry name" value="BAF250_C"/>
    <property type="match status" value="1"/>
</dbReference>
<feature type="compositionally biased region" description="Low complexity" evidence="11">
    <location>
        <begin position="885"/>
        <end position="894"/>
    </location>
</feature>
<dbReference type="GO" id="GO:0031491">
    <property type="term" value="F:nucleosome binding"/>
    <property type="evidence" value="ECO:0007669"/>
    <property type="project" value="TreeGrafter"/>
</dbReference>
<dbReference type="PANTHER" id="PTHR12656:SF12">
    <property type="entry name" value="AT-RICH INTERACTIVE DOMAIN-CONTAINING PROTEIN 1A"/>
    <property type="match status" value="1"/>
</dbReference>
<keyword evidence="7" id="KW-0805">Transcription regulation</keyword>
<keyword evidence="4" id="KW-0156">Chromatin regulator</keyword>
<evidence type="ECO:0000256" key="1">
    <source>
        <dbReference type="ARBA" id="ARBA00004123"/>
    </source>
</evidence>
<dbReference type="Ensembl" id="ENSSANT00000084948.1">
    <property type="protein sequence ID" value="ENSSANP00000079928.1"/>
    <property type="gene ID" value="ENSSANG00000039044.1"/>
</dbReference>
<keyword evidence="14" id="KW-1185">Reference proteome</keyword>
<reference evidence="13" key="2">
    <citation type="submission" date="2025-09" db="UniProtKB">
        <authorList>
            <consortium name="Ensembl"/>
        </authorList>
    </citation>
    <scope>IDENTIFICATION</scope>
</reference>
<feature type="compositionally biased region" description="Polar residues" evidence="11">
    <location>
        <begin position="502"/>
        <end position="516"/>
    </location>
</feature>
<evidence type="ECO:0000256" key="10">
    <source>
        <dbReference type="ARBA" id="ARBA00023242"/>
    </source>
</evidence>
<protein>
    <submittedName>
        <fullName evidence="13">AT-rich interactive domain-containing protein 1A-like</fullName>
    </submittedName>
</protein>
<dbReference type="Pfam" id="PF01388">
    <property type="entry name" value="ARID"/>
    <property type="match status" value="1"/>
</dbReference>
<keyword evidence="8" id="KW-0238">DNA-binding</keyword>
<comment type="subcellular location">
    <subcellularLocation>
        <location evidence="1">Nucleus</location>
    </subcellularLocation>
</comment>
<keyword evidence="3" id="KW-0597">Phosphoprotein</keyword>
<dbReference type="InterPro" id="IPR030094">
    <property type="entry name" value="ARID1A_ARID_BRIGHT_DNA-bd"/>
</dbReference>
<dbReference type="SUPFAM" id="SSF46774">
    <property type="entry name" value="ARID-like"/>
    <property type="match status" value="1"/>
</dbReference>
<dbReference type="GO" id="GO:0007399">
    <property type="term" value="P:nervous system development"/>
    <property type="evidence" value="ECO:0007669"/>
    <property type="project" value="UniProtKB-KW"/>
</dbReference>
<feature type="domain" description="ARID" evidence="12">
    <location>
        <begin position="759"/>
        <end position="850"/>
    </location>
</feature>
<dbReference type="PROSITE" id="PS51011">
    <property type="entry name" value="ARID"/>
    <property type="match status" value="1"/>
</dbReference>
<dbReference type="InterPro" id="IPR033388">
    <property type="entry name" value="BAF250_C"/>
</dbReference>
<dbReference type="Gene3D" id="1.25.10.10">
    <property type="entry name" value="Leucine-rich Repeat Variant"/>
    <property type="match status" value="1"/>
</dbReference>
<feature type="compositionally biased region" description="Polar residues" evidence="11">
    <location>
        <begin position="345"/>
        <end position="367"/>
    </location>
</feature>
<dbReference type="InterPro" id="IPR021906">
    <property type="entry name" value="BAF250/Osa"/>
</dbReference>
<feature type="compositionally biased region" description="Polar residues" evidence="11">
    <location>
        <begin position="152"/>
        <end position="166"/>
    </location>
</feature>
<evidence type="ECO:0000256" key="3">
    <source>
        <dbReference type="ARBA" id="ARBA00022553"/>
    </source>
</evidence>
<evidence type="ECO:0000256" key="5">
    <source>
        <dbReference type="ARBA" id="ARBA00022902"/>
    </source>
</evidence>
<dbReference type="InterPro" id="IPR011989">
    <property type="entry name" value="ARM-like"/>
</dbReference>
<sequence>MAAQVATLNASPPVELRKPEREPQDEPVLGEKPQESTDAGSPGQKELRDGADVGNAAAGGGGAGGDPDMKNGNGNPSRVNNNNSQNDPDGNNHPGMTPQHPAAFSPPPYGYNQHYNRPAFHQHGGQQSPGLAGPAGMDPYPPNSHEHGYPNHFNNYSAFPNRTPYHQGQGYGVNSPRNSQPPSAGVQPPPGGTNVNVTAASHSQRYSMGTPQPTSTPTLNQLLTSPSSARGYQSFPAAEFAGQEAAVKGAGDIGQYGGGHPAWQQRSQHPPPMSPGNTGQTLNRSQPPGPMDQVGKIRGQHYGGGNPYSQQQGPPPGSQQGPPYPGQGYGHSGPQRYPMGMQGRTPGSMSGMQYGQQVRSPSSNQPMVSGKGGPEESMQGRPSSLPDLSGSIDDLPTGTEGALSPGVSTSGVSSSQGEQSNPAQSPFSPHTSPHLPGIRGPSPSPVGSPASGPASRTGPLSPGALPGTQMPPRPSSVQSDGMLHSSMGQDRGESIYMRNPQMPYSSPQPGSTLSPRQSSGSQMHSGMGSFPQNNSMGNYGPQGGQYGPQGYPRPPGYGGMPNANYPGGPGLGGSMNPMAGQGGGGAYGGMPPVRMGPGQMGTRPYGPGMGPGMGPNMGGMPPQVASGMCPPPGMNRKPQDPAAAAGMLHGPSNSIHRPPGYPNMNQGMMGAGSPSPYVPPMNSMQGMMNQVGPYPMPGNISNNSAGKQCNLLALLPAFYRNLILGCILPFFAPFLSLQKSNSSTTTNEKITRLYELGPEPERKMWVDRYLAFAEEKAMGMTNLPAVGRKPLDLFRLYVSVKEIGGLTQVNKNKKWREMATNLNVGTSSSAASSLKKQYIQCLYAFECKIERGEDPPPEIFNNDPKKNQAKVQPPSPAGSGSLQGPQTPQSTSSSMAESGDLKPPTPASTPHSQMPPMPGARSSVNLQDPFADGGDPAFSRRNSVTPNSGYQPGMGGSDMMGRMGPYEPSKDPFGGMRKGDSGEQFMSPGQGPNSGIAEQYNRGPPGPMGNMAMGQRQQYPYGPGYERRPDSNMGPDGSIGPQPNMMPSDAGMYSPNRSPQQPRLDSYSNQYPGQGASPSGPYPNQQSGMYPQQQPNYTQKRPVDGVYGPPAKRHEGDMYPFSGPQSQPDMYNQYNAYPGSDRRPPGPQSQFPFGFGRDRGPNVGGPNSQPSMPPQMMGSSMSGSMPSVPDGPQGPMWPGRNEMNYPNYHNRQGPPGVPSQSQGYHGMNRSEDMMPSDQRMNHEGPWAGHVNQRQPPYGPGASGPPMARPLQSNYQSSQNHIPQVSSPAPMPRPMENRTSPSKSPYMHTGMKIQKAGPPVPASHIAQPPVQPPLIRRDVAFPPGSTEATQPILKPRRRLTMKDIGTPEAWRVMMSLKSGLLAESTWALDTINILLYDDNSISNFNLNQLPGFLELIVEYFRRCLIEIFGILKEYEVGDPGQRTLIDPDVKQEKEESTQVQKSNDKNDVEDREGEDNSCKDHFRSSTPLQDTSASQEKPKQASKFDKLPIKILRKKDPFVIGRTSKLGRRQAFDSGLIHWSVGGGDTTEHIQTHFESRMELLKYRKRVPVNVEPRKKVSQVVETVTEDAENTSTSITATIDDVLLARQGSVTEEAVRGNQDGDKENNTFLFGIDLVQRSRNIKILEDEPHSKDETPLCMFSDWQDSLARRCICISNIIRSLSFIPGNDLEMSKHPGLLLLLGRLVLLHHWHPERKQAPVTYEKEEEEDEGVSCERDEWWWDCLEVLRENGLVTLANISGQLDLSIYPESICLPLLDGLLHWAVCPSAEAVDPFPTLGLNGTLSPQRLVLETLSKLSIQDNNVDLILATPPFSRLEKLYGFLVRMVGDRKVPVCREMAVVLLANLAQGDSVAARAIAVQKGSVGNLLGFLEDSLAATQFQQSQGSLMHLQGPHFEPTSVDMMRRAARALHALAKVEENHSDFRLYESRLLDISVSPLMNSLVSHVICDVLFLIGQS</sequence>
<feature type="region of interest" description="Disordered" evidence="11">
    <location>
        <begin position="854"/>
        <end position="1229"/>
    </location>
</feature>
<feature type="compositionally biased region" description="Pro residues" evidence="11">
    <location>
        <begin position="313"/>
        <end position="325"/>
    </location>
</feature>
<evidence type="ECO:0000256" key="9">
    <source>
        <dbReference type="ARBA" id="ARBA00023163"/>
    </source>
</evidence>
<feature type="region of interest" description="Disordered" evidence="11">
    <location>
        <begin position="249"/>
        <end position="563"/>
    </location>
</feature>
<evidence type="ECO:0000259" key="12">
    <source>
        <dbReference type="PROSITE" id="PS51011"/>
    </source>
</evidence>
<evidence type="ECO:0000256" key="6">
    <source>
        <dbReference type="ARBA" id="ARBA00022990"/>
    </source>
</evidence>
<feature type="compositionally biased region" description="Low complexity" evidence="11">
    <location>
        <begin position="404"/>
        <end position="420"/>
    </location>
</feature>
<dbReference type="InterPro" id="IPR016024">
    <property type="entry name" value="ARM-type_fold"/>
</dbReference>
<feature type="region of interest" description="Disordered" evidence="11">
    <location>
        <begin position="1242"/>
        <end position="1302"/>
    </location>
</feature>
<feature type="compositionally biased region" description="Low complexity" evidence="11">
    <location>
        <begin position="71"/>
        <end position="92"/>
    </location>
</feature>
<keyword evidence="5" id="KW-0524">Neurogenesis</keyword>
<organism evidence="13 14">
    <name type="scientific">Sinocyclocheilus anshuiensis</name>
    <dbReference type="NCBI Taxonomy" id="1608454"/>
    <lineage>
        <taxon>Eukaryota</taxon>
        <taxon>Metazoa</taxon>
        <taxon>Chordata</taxon>
        <taxon>Craniata</taxon>
        <taxon>Vertebrata</taxon>
        <taxon>Euteleostomi</taxon>
        <taxon>Actinopterygii</taxon>
        <taxon>Neopterygii</taxon>
        <taxon>Teleostei</taxon>
        <taxon>Ostariophysi</taxon>
        <taxon>Cypriniformes</taxon>
        <taxon>Cyprinidae</taxon>
        <taxon>Cyprininae</taxon>
        <taxon>Sinocyclocheilus</taxon>
    </lineage>
</organism>
<feature type="compositionally biased region" description="Basic and acidic residues" evidence="11">
    <location>
        <begin position="1445"/>
        <end position="1482"/>
    </location>
</feature>
<evidence type="ECO:0000313" key="13">
    <source>
        <dbReference type="Ensembl" id="ENSSANP00000079928.1"/>
    </source>
</evidence>
<dbReference type="FunFam" id="1.10.150.60:FF:000002">
    <property type="entry name" value="AT-rich interactive domain-containing protein 1B"/>
    <property type="match status" value="1"/>
</dbReference>
<evidence type="ECO:0000256" key="8">
    <source>
        <dbReference type="ARBA" id="ARBA00023125"/>
    </source>
</evidence>
<feature type="region of interest" description="Disordered" evidence="11">
    <location>
        <begin position="1"/>
        <end position="236"/>
    </location>
</feature>
<dbReference type="SMART" id="SM00501">
    <property type="entry name" value="BRIGHT"/>
    <property type="match status" value="1"/>
</dbReference>
<dbReference type="Proteomes" id="UP000472260">
    <property type="component" value="Unassembled WGS sequence"/>
</dbReference>
<dbReference type="GO" id="GO:0035060">
    <property type="term" value="C:brahma complex"/>
    <property type="evidence" value="ECO:0007669"/>
    <property type="project" value="InterPro"/>
</dbReference>
<feature type="compositionally biased region" description="Polar residues" evidence="11">
    <location>
        <begin position="1270"/>
        <end position="1286"/>
    </location>
</feature>
<feature type="compositionally biased region" description="Polar residues" evidence="11">
    <location>
        <begin position="940"/>
        <end position="950"/>
    </location>
</feature>
<dbReference type="GO" id="GO:0006338">
    <property type="term" value="P:chromatin remodeling"/>
    <property type="evidence" value="ECO:0007669"/>
    <property type="project" value="InterPro"/>
</dbReference>
<feature type="compositionally biased region" description="Gly residues" evidence="11">
    <location>
        <begin position="251"/>
        <end position="260"/>
    </location>
</feature>
<evidence type="ECO:0000256" key="11">
    <source>
        <dbReference type="SAM" id="MobiDB-lite"/>
    </source>
</evidence>
<dbReference type="GO" id="GO:0005654">
    <property type="term" value="C:nucleoplasm"/>
    <property type="evidence" value="ECO:0007669"/>
    <property type="project" value="TreeGrafter"/>
</dbReference>
<dbReference type="GO" id="GO:0071565">
    <property type="term" value="C:nBAF complex"/>
    <property type="evidence" value="ECO:0007669"/>
    <property type="project" value="TreeGrafter"/>
</dbReference>
<gene>
    <name evidence="13" type="primary">LOC107700714</name>
</gene>
<feature type="compositionally biased region" description="Low complexity" evidence="11">
    <location>
        <begin position="445"/>
        <end position="455"/>
    </location>
</feature>
<evidence type="ECO:0000313" key="14">
    <source>
        <dbReference type="Proteomes" id="UP000472260"/>
    </source>
</evidence>
<dbReference type="InterPro" id="IPR001606">
    <property type="entry name" value="ARID_dom"/>
</dbReference>
<evidence type="ECO:0000256" key="4">
    <source>
        <dbReference type="ARBA" id="ARBA00022853"/>
    </source>
</evidence>
<evidence type="ECO:0000256" key="2">
    <source>
        <dbReference type="ARBA" id="ARBA00022481"/>
    </source>
</evidence>
<feature type="compositionally biased region" description="Polar residues" evidence="11">
    <location>
        <begin position="1"/>
        <end position="10"/>
    </location>
</feature>
<keyword evidence="10" id="KW-0539">Nucleus</keyword>
<keyword evidence="6" id="KW-0007">Acetylation</keyword>
<reference evidence="13" key="1">
    <citation type="submission" date="2025-08" db="UniProtKB">
        <authorList>
            <consortium name="Ensembl"/>
        </authorList>
    </citation>
    <scope>IDENTIFICATION</scope>
</reference>
<feature type="compositionally biased region" description="Polar residues" evidence="11">
    <location>
        <begin position="421"/>
        <end position="431"/>
    </location>
</feature>
<dbReference type="SMART" id="SM01014">
    <property type="entry name" value="ARID"/>
    <property type="match status" value="1"/>
</dbReference>
<feature type="compositionally biased region" description="Polar residues" evidence="11">
    <location>
        <begin position="275"/>
        <end position="286"/>
    </location>
</feature>
<feature type="region of interest" description="Disordered" evidence="11">
    <location>
        <begin position="1445"/>
        <end position="1501"/>
    </location>
</feature>
<name>A0A671R9A7_9TELE</name>
<dbReference type="GO" id="GO:0016514">
    <property type="term" value="C:SWI/SNF complex"/>
    <property type="evidence" value="ECO:0007669"/>
    <property type="project" value="InterPro"/>
</dbReference>
<keyword evidence="2" id="KW-0488">Methylation</keyword>